<evidence type="ECO:0000256" key="1">
    <source>
        <dbReference type="SAM" id="MobiDB-lite"/>
    </source>
</evidence>
<feature type="region of interest" description="Disordered" evidence="1">
    <location>
        <begin position="231"/>
        <end position="267"/>
    </location>
</feature>
<feature type="compositionally biased region" description="Polar residues" evidence="1">
    <location>
        <begin position="299"/>
        <end position="314"/>
    </location>
</feature>
<dbReference type="InterPro" id="IPR039928">
    <property type="entry name" value="LNK"/>
</dbReference>
<dbReference type="GO" id="GO:0007623">
    <property type="term" value="P:circadian rhythm"/>
    <property type="evidence" value="ECO:0007669"/>
    <property type="project" value="InterPro"/>
</dbReference>
<evidence type="ECO:0000313" key="3">
    <source>
        <dbReference type="Proteomes" id="UP001141806"/>
    </source>
</evidence>
<feature type="region of interest" description="Disordered" evidence="1">
    <location>
        <begin position="42"/>
        <end position="71"/>
    </location>
</feature>
<dbReference type="EMBL" id="JAMYWD010000005">
    <property type="protein sequence ID" value="KAJ4970340.1"/>
    <property type="molecule type" value="Genomic_DNA"/>
</dbReference>
<evidence type="ECO:0008006" key="4">
    <source>
        <dbReference type="Google" id="ProtNLM"/>
    </source>
</evidence>
<dbReference type="PANTHER" id="PTHR33334">
    <property type="entry name" value="PROTEIN LNK1"/>
    <property type="match status" value="1"/>
</dbReference>
<feature type="compositionally biased region" description="Basic and acidic residues" evidence="1">
    <location>
        <begin position="42"/>
        <end position="52"/>
    </location>
</feature>
<dbReference type="PANTHER" id="PTHR33334:SF5">
    <property type="entry name" value="PROTEIN LNK2"/>
    <property type="match status" value="1"/>
</dbReference>
<accession>A0A9Q0KH36</accession>
<gene>
    <name evidence="2" type="ORF">NE237_003439</name>
</gene>
<feature type="region of interest" description="Disordered" evidence="1">
    <location>
        <begin position="18"/>
        <end position="37"/>
    </location>
</feature>
<feature type="region of interest" description="Disordered" evidence="1">
    <location>
        <begin position="283"/>
        <end position="319"/>
    </location>
</feature>
<feature type="compositionally biased region" description="Basic residues" evidence="1">
    <location>
        <begin position="731"/>
        <end position="742"/>
    </location>
</feature>
<keyword evidence="3" id="KW-1185">Reference proteome</keyword>
<dbReference type="AlphaFoldDB" id="A0A9Q0KH36"/>
<evidence type="ECO:0000313" key="2">
    <source>
        <dbReference type="EMBL" id="KAJ4970340.1"/>
    </source>
</evidence>
<feature type="compositionally biased region" description="Basic and acidic residues" evidence="1">
    <location>
        <begin position="285"/>
        <end position="297"/>
    </location>
</feature>
<feature type="region of interest" description="Disordered" evidence="1">
    <location>
        <begin position="683"/>
        <end position="742"/>
    </location>
</feature>
<feature type="compositionally biased region" description="Polar residues" evidence="1">
    <location>
        <begin position="709"/>
        <end position="725"/>
    </location>
</feature>
<reference evidence="2" key="1">
    <citation type="journal article" date="2023" name="Plant J.">
        <title>The genome of the king protea, Protea cynaroides.</title>
        <authorList>
            <person name="Chang J."/>
            <person name="Duong T.A."/>
            <person name="Schoeman C."/>
            <person name="Ma X."/>
            <person name="Roodt D."/>
            <person name="Barker N."/>
            <person name="Li Z."/>
            <person name="Van de Peer Y."/>
            <person name="Mizrachi E."/>
        </authorList>
    </citation>
    <scope>NUCLEOTIDE SEQUENCE</scope>
    <source>
        <tissue evidence="2">Young leaves</tissue>
    </source>
</reference>
<proteinExistence type="predicted"/>
<dbReference type="GO" id="GO:0006355">
    <property type="term" value="P:regulation of DNA-templated transcription"/>
    <property type="evidence" value="ECO:0007669"/>
    <property type="project" value="InterPro"/>
</dbReference>
<dbReference type="Proteomes" id="UP001141806">
    <property type="component" value="Unassembled WGS sequence"/>
</dbReference>
<feature type="compositionally biased region" description="Basic and acidic residues" evidence="1">
    <location>
        <begin position="245"/>
        <end position="261"/>
    </location>
</feature>
<dbReference type="OrthoDB" id="618331at2759"/>
<comment type="caution">
    <text evidence="2">The sequence shown here is derived from an EMBL/GenBank/DDBJ whole genome shotgun (WGS) entry which is preliminary data.</text>
</comment>
<name>A0A9Q0KH36_9MAGN</name>
<feature type="region of interest" description="Disordered" evidence="1">
    <location>
        <begin position="582"/>
        <end position="625"/>
    </location>
</feature>
<sequence length="742" mass="82086">MFDWNDEELVNIIWGEASESGDHTVPYPEKNEQKPLVTCGDQSKKQWDKDANTVKPAKQKTLAPKNDSPYCRLEGSPQFDTNEGFSTPRFDVDSWPDLPLSIAECGKGYGNRNGQDSLSEISSFNPAKADTAQLDSDCELFVDDHVDKEGGFLDYSWANIGSFDDLDTIFRNDDSIFGRESLGNAAELWSSTDVISSPEKSFPLSAGSPSLGLGTLKCTPEQYEVKMEFVPQENPSSTPGNGKMNDNDSHDLHNLHPSKDEVTEEQSCSSIDSLVECARGRSKPLLKEKTTPEEIGKTEASNSYPPGENSASQDDSTDKEIKQRMLLKSLIKAEEQSEGKLSQDLCSAWSPTPNQCGKQFATSAGQTFPSSVLSPQRQIGGHDSMRYLQASHSYFSAGYGDQVPHYPFMPPLQHIQPERDKHHLVFAGHGFSPKSSKHAKKSPDVPNSSLIMTPREKIEKLRRRQQMQAMLAIRKQQQQFSHQATSTDQTITQKCQQEAQSEDTVATNIEAEENLKIPPSLDPTSPVEQDDSNTVSMVIDDSSLEETILGQLQEVIGKLDIRVRFCIRDSLYRLAQSAMLRHSAAETTPTNKSSGDENEAAGKDEAKSPIRSTITSGLDAETETNPIDRTVAHLLFYRPPESSARPLQDGDMPRTLIPNQLASEPKIEGLLNLPMECLSESSTEKQSVFHPGTKAPCTFSEPHHDDQFRSSPYINTPDVVSNNEPDGSRSHGGRRLTMKKTN</sequence>
<organism evidence="2 3">
    <name type="scientific">Protea cynaroides</name>
    <dbReference type="NCBI Taxonomy" id="273540"/>
    <lineage>
        <taxon>Eukaryota</taxon>
        <taxon>Viridiplantae</taxon>
        <taxon>Streptophyta</taxon>
        <taxon>Embryophyta</taxon>
        <taxon>Tracheophyta</taxon>
        <taxon>Spermatophyta</taxon>
        <taxon>Magnoliopsida</taxon>
        <taxon>Proteales</taxon>
        <taxon>Proteaceae</taxon>
        <taxon>Protea</taxon>
    </lineage>
</organism>
<protein>
    <recommendedName>
        <fullName evidence="4">Protein LNK2</fullName>
    </recommendedName>
</protein>